<protein>
    <submittedName>
        <fullName evidence="2">Hypothetical_protein</fullName>
    </submittedName>
</protein>
<dbReference type="EMBL" id="CATOUU010000145">
    <property type="protein sequence ID" value="CAI9917943.1"/>
    <property type="molecule type" value="Genomic_DNA"/>
</dbReference>
<reference evidence="2 3" key="2">
    <citation type="submission" date="2024-07" db="EMBL/GenBank/DDBJ databases">
        <authorList>
            <person name="Akdeniz Z."/>
        </authorList>
    </citation>
    <scope>NUCLEOTIDE SEQUENCE [LARGE SCALE GENOMIC DNA]</scope>
</reference>
<dbReference type="Proteomes" id="UP001642409">
    <property type="component" value="Unassembled WGS sequence"/>
</dbReference>
<evidence type="ECO:0000313" key="3">
    <source>
        <dbReference type="Proteomes" id="UP001642409"/>
    </source>
</evidence>
<dbReference type="EMBL" id="CAXDID020000357">
    <property type="protein sequence ID" value="CAL6081887.1"/>
    <property type="molecule type" value="Genomic_DNA"/>
</dbReference>
<organism evidence="1">
    <name type="scientific">Hexamita inflata</name>
    <dbReference type="NCBI Taxonomy" id="28002"/>
    <lineage>
        <taxon>Eukaryota</taxon>
        <taxon>Metamonada</taxon>
        <taxon>Diplomonadida</taxon>
        <taxon>Hexamitidae</taxon>
        <taxon>Hexamitinae</taxon>
        <taxon>Hexamita</taxon>
    </lineage>
</organism>
<reference evidence="1" key="1">
    <citation type="submission" date="2023-06" db="EMBL/GenBank/DDBJ databases">
        <authorList>
            <person name="Kurt Z."/>
        </authorList>
    </citation>
    <scope>NUCLEOTIDE SEQUENCE</scope>
</reference>
<gene>
    <name evidence="1" type="ORF">HINF_LOCUS5588</name>
    <name evidence="2" type="ORF">HINF_LOCUS60679</name>
</gene>
<comment type="caution">
    <text evidence="1">The sequence shown here is derived from an EMBL/GenBank/DDBJ whole genome shotgun (WGS) entry which is preliminary data.</text>
</comment>
<proteinExistence type="predicted"/>
<name>A0AA86NF05_9EUKA</name>
<dbReference type="AlphaFoldDB" id="A0AA86NF05"/>
<evidence type="ECO:0000313" key="1">
    <source>
        <dbReference type="EMBL" id="CAI9917943.1"/>
    </source>
</evidence>
<keyword evidence="3" id="KW-1185">Reference proteome</keyword>
<evidence type="ECO:0000313" key="2">
    <source>
        <dbReference type="EMBL" id="CAL6081887.1"/>
    </source>
</evidence>
<accession>A0AA86NF05</accession>
<sequence>MLKPNQVYCPGRLLFLLKQIYIEAISGSSLFVTEFNTFNSSGDEIFLEEHYNRCHSTAAIGFWVQSTFKYYYLNVETESSILSLPSSVSVEQIYIEVFLDHHCLQPNSILFKSGGDEIFLEDKLQQMPLFCCSYLDSGFNQHFKILLSQW</sequence>